<reference evidence="2" key="2">
    <citation type="submission" date="2020-06" db="EMBL/GenBank/DDBJ databases">
        <authorList>
            <person name="Sheffer M."/>
        </authorList>
    </citation>
    <scope>NUCLEOTIDE SEQUENCE</scope>
</reference>
<accession>A0A8T0ELG0</accession>
<dbReference type="InterPro" id="IPR000558">
    <property type="entry name" value="Histone_H2B"/>
</dbReference>
<gene>
    <name evidence="2" type="ORF">HNY73_016191</name>
</gene>
<dbReference type="SMART" id="SM00427">
    <property type="entry name" value="H2B"/>
    <property type="match status" value="1"/>
</dbReference>
<comment type="similarity">
    <text evidence="1">Belongs to the histone H2B family.</text>
</comment>
<keyword evidence="3" id="KW-1185">Reference proteome</keyword>
<evidence type="ECO:0000313" key="3">
    <source>
        <dbReference type="Proteomes" id="UP000807504"/>
    </source>
</evidence>
<proteinExistence type="inferred from homology"/>
<dbReference type="InterPro" id="IPR009072">
    <property type="entry name" value="Histone-fold"/>
</dbReference>
<evidence type="ECO:0000256" key="1">
    <source>
        <dbReference type="ARBA" id="ARBA00006846"/>
    </source>
</evidence>
<dbReference type="GO" id="GO:0000786">
    <property type="term" value="C:nucleosome"/>
    <property type="evidence" value="ECO:0007669"/>
    <property type="project" value="InterPro"/>
</dbReference>
<reference evidence="2" key="1">
    <citation type="journal article" date="2020" name="bioRxiv">
        <title>Chromosome-level reference genome of the European wasp spider Argiope bruennichi: a resource for studies on range expansion and evolutionary adaptation.</title>
        <authorList>
            <person name="Sheffer M.M."/>
            <person name="Hoppe A."/>
            <person name="Krehenwinkel H."/>
            <person name="Uhl G."/>
            <person name="Kuss A.W."/>
            <person name="Jensen L."/>
            <person name="Jensen C."/>
            <person name="Gillespie R.G."/>
            <person name="Hoff K.J."/>
            <person name="Prost S."/>
        </authorList>
    </citation>
    <scope>NUCLEOTIDE SEQUENCE</scope>
</reference>
<dbReference type="EMBL" id="JABXBU010002227">
    <property type="protein sequence ID" value="KAF8773536.1"/>
    <property type="molecule type" value="Genomic_DNA"/>
</dbReference>
<dbReference type="Gene3D" id="1.10.20.10">
    <property type="entry name" value="Histone, subunit A"/>
    <property type="match status" value="1"/>
</dbReference>
<sequence>MNETSDENNLTFQNSALALPESYQRFKNLMDLTSTKMTKKRTPKLNSSFKGFVLRVRHHIHPKMKLGAQTLKELDNFIVHMINLLETEIKRLNELKPQKTLSHEHLETAVKLCLPGNLAQASNEFAKLAVRAYFEKIWK</sequence>
<dbReference type="PRINTS" id="PR00621">
    <property type="entry name" value="HISTONEH2B"/>
</dbReference>
<protein>
    <submittedName>
        <fullName evidence="2">Histone H2B type 1-A like protein</fullName>
    </submittedName>
</protein>
<evidence type="ECO:0000313" key="2">
    <source>
        <dbReference type="EMBL" id="KAF8773536.1"/>
    </source>
</evidence>
<comment type="caution">
    <text evidence="2">The sequence shown here is derived from an EMBL/GenBank/DDBJ whole genome shotgun (WGS) entry which is preliminary data.</text>
</comment>
<dbReference type="SUPFAM" id="SSF47113">
    <property type="entry name" value="Histone-fold"/>
    <property type="match status" value="1"/>
</dbReference>
<dbReference type="GO" id="GO:0030527">
    <property type="term" value="F:structural constituent of chromatin"/>
    <property type="evidence" value="ECO:0007669"/>
    <property type="project" value="InterPro"/>
</dbReference>
<dbReference type="Proteomes" id="UP000807504">
    <property type="component" value="Unassembled WGS sequence"/>
</dbReference>
<name>A0A8T0ELG0_ARGBR</name>
<dbReference type="GO" id="GO:0046982">
    <property type="term" value="F:protein heterodimerization activity"/>
    <property type="evidence" value="ECO:0007669"/>
    <property type="project" value="InterPro"/>
</dbReference>
<dbReference type="AlphaFoldDB" id="A0A8T0ELG0"/>
<dbReference type="PANTHER" id="PTHR23428">
    <property type="entry name" value="HISTONE H2B"/>
    <property type="match status" value="1"/>
</dbReference>
<organism evidence="2 3">
    <name type="scientific">Argiope bruennichi</name>
    <name type="common">Wasp spider</name>
    <name type="synonym">Aranea bruennichi</name>
    <dbReference type="NCBI Taxonomy" id="94029"/>
    <lineage>
        <taxon>Eukaryota</taxon>
        <taxon>Metazoa</taxon>
        <taxon>Ecdysozoa</taxon>
        <taxon>Arthropoda</taxon>
        <taxon>Chelicerata</taxon>
        <taxon>Arachnida</taxon>
        <taxon>Araneae</taxon>
        <taxon>Araneomorphae</taxon>
        <taxon>Entelegynae</taxon>
        <taxon>Araneoidea</taxon>
        <taxon>Araneidae</taxon>
        <taxon>Argiope</taxon>
    </lineage>
</organism>
<dbReference type="GO" id="GO:0003677">
    <property type="term" value="F:DNA binding"/>
    <property type="evidence" value="ECO:0007669"/>
    <property type="project" value="InterPro"/>
</dbReference>